<accession>A0A4Z2HK20</accession>
<name>A0A4Z2HK20_9TELE</name>
<dbReference type="AlphaFoldDB" id="A0A4Z2HK20"/>
<keyword evidence="2" id="KW-1185">Reference proteome</keyword>
<dbReference type="Proteomes" id="UP000314294">
    <property type="component" value="Unassembled WGS sequence"/>
</dbReference>
<organism evidence="1 2">
    <name type="scientific">Liparis tanakae</name>
    <name type="common">Tanaka's snailfish</name>
    <dbReference type="NCBI Taxonomy" id="230148"/>
    <lineage>
        <taxon>Eukaryota</taxon>
        <taxon>Metazoa</taxon>
        <taxon>Chordata</taxon>
        <taxon>Craniata</taxon>
        <taxon>Vertebrata</taxon>
        <taxon>Euteleostomi</taxon>
        <taxon>Actinopterygii</taxon>
        <taxon>Neopterygii</taxon>
        <taxon>Teleostei</taxon>
        <taxon>Neoteleostei</taxon>
        <taxon>Acanthomorphata</taxon>
        <taxon>Eupercaria</taxon>
        <taxon>Perciformes</taxon>
        <taxon>Cottioidei</taxon>
        <taxon>Cottales</taxon>
        <taxon>Liparidae</taxon>
        <taxon>Liparis</taxon>
    </lineage>
</organism>
<comment type="caution">
    <text evidence="1">The sequence shown here is derived from an EMBL/GenBank/DDBJ whole genome shotgun (WGS) entry which is preliminary data.</text>
</comment>
<dbReference type="EMBL" id="SRLO01000223">
    <property type="protein sequence ID" value="TNN66239.1"/>
    <property type="molecule type" value="Genomic_DNA"/>
</dbReference>
<evidence type="ECO:0000313" key="2">
    <source>
        <dbReference type="Proteomes" id="UP000314294"/>
    </source>
</evidence>
<evidence type="ECO:0000313" key="1">
    <source>
        <dbReference type="EMBL" id="TNN66239.1"/>
    </source>
</evidence>
<reference evidence="1 2" key="1">
    <citation type="submission" date="2019-03" db="EMBL/GenBank/DDBJ databases">
        <title>First draft genome of Liparis tanakae, snailfish: a comprehensive survey of snailfish specific genes.</title>
        <authorList>
            <person name="Kim W."/>
            <person name="Song I."/>
            <person name="Jeong J.-H."/>
            <person name="Kim D."/>
            <person name="Kim S."/>
            <person name="Ryu S."/>
            <person name="Song J.Y."/>
            <person name="Lee S.K."/>
        </authorList>
    </citation>
    <scope>NUCLEOTIDE SEQUENCE [LARGE SCALE GENOMIC DNA]</scope>
    <source>
        <tissue evidence="1">Muscle</tissue>
    </source>
</reference>
<gene>
    <name evidence="1" type="ORF">EYF80_023578</name>
</gene>
<protein>
    <submittedName>
        <fullName evidence="1">Uncharacterized protein</fullName>
    </submittedName>
</protein>
<proteinExistence type="predicted"/>
<sequence>MSYTVFISVLGLIAKAGEQPGVRLLLSLSRYKAHSKVISKVISHTLLREEGDAAQDRTPTELQPESCPRLRATIATALNLLRVPVLGLLAFCRFSRSSVVRLTPPRWSVHTNDTCILAFIRPSQ</sequence>